<dbReference type="Proteomes" id="UP000021108">
    <property type="component" value="Unassembled WGS sequence"/>
</dbReference>
<dbReference type="AlphaFoldDB" id="A0A009PV52"/>
<dbReference type="RefSeq" id="WP_032059698.1">
    <property type="nucleotide sequence ID" value="NZ_JEXD01000028.1"/>
</dbReference>
<dbReference type="PATRIC" id="fig|1310607.3.peg.2769"/>
<accession>A0A009PV52</accession>
<sequence length="136" mass="15865">MIDLNKKREAFERFHAKECNCSYESLKRHLDRQEALTGHRYLPTSPRHEAWLIWDAAWNDASAQVLPTWISMDDEWPPTDIMVLICWADAPDVTPEQDYMTIDEDLNSVWANYHNDAPSHWMHFHSVPNVSGAANE</sequence>
<organism evidence="1 2">
    <name type="scientific">Acinetobacter baumannii 625974</name>
    <dbReference type="NCBI Taxonomy" id="1310607"/>
    <lineage>
        <taxon>Bacteria</taxon>
        <taxon>Pseudomonadati</taxon>
        <taxon>Pseudomonadota</taxon>
        <taxon>Gammaproteobacteria</taxon>
        <taxon>Moraxellales</taxon>
        <taxon>Moraxellaceae</taxon>
        <taxon>Acinetobacter</taxon>
        <taxon>Acinetobacter calcoaceticus/baumannii complex</taxon>
    </lineage>
</organism>
<evidence type="ECO:0008006" key="3">
    <source>
        <dbReference type="Google" id="ProtNLM"/>
    </source>
</evidence>
<name>A0A009PV52_ACIBA</name>
<comment type="caution">
    <text evidence="1">The sequence shown here is derived from an EMBL/GenBank/DDBJ whole genome shotgun (WGS) entry which is preliminary data.</text>
</comment>
<proteinExistence type="predicted"/>
<reference evidence="1 2" key="1">
    <citation type="submission" date="2014-02" db="EMBL/GenBank/DDBJ databases">
        <title>Comparative genomics and transcriptomics to identify genetic mechanisms underlying the emergence of carbapenem resistant Acinetobacter baumannii (CRAb).</title>
        <authorList>
            <person name="Harris A.D."/>
            <person name="Johnson K.J."/>
            <person name="George J."/>
            <person name="Shefchek K."/>
            <person name="Daugherty S.C."/>
            <person name="Parankush S."/>
            <person name="Sadzewicz L."/>
            <person name="Tallon L."/>
            <person name="Sengamalay N."/>
            <person name="Hazen T.H."/>
            <person name="Rasko D.A."/>
        </authorList>
    </citation>
    <scope>NUCLEOTIDE SEQUENCE [LARGE SCALE GENOMIC DNA]</scope>
    <source>
        <strain evidence="1 2">625974</strain>
    </source>
</reference>
<gene>
    <name evidence="1" type="ORF">J506_2858</name>
</gene>
<evidence type="ECO:0000313" key="1">
    <source>
        <dbReference type="EMBL" id="EXC06104.1"/>
    </source>
</evidence>
<protein>
    <recommendedName>
        <fullName evidence="3">DUF551 domain-containing protein</fullName>
    </recommendedName>
</protein>
<evidence type="ECO:0000313" key="2">
    <source>
        <dbReference type="Proteomes" id="UP000021108"/>
    </source>
</evidence>
<dbReference type="EMBL" id="JEXD01000028">
    <property type="protein sequence ID" value="EXC06104.1"/>
    <property type="molecule type" value="Genomic_DNA"/>
</dbReference>